<feature type="region of interest" description="Disordered" evidence="1">
    <location>
        <begin position="1"/>
        <end position="165"/>
    </location>
</feature>
<evidence type="ECO:0000256" key="1">
    <source>
        <dbReference type="SAM" id="MobiDB-lite"/>
    </source>
</evidence>
<evidence type="ECO:0000313" key="2">
    <source>
        <dbReference type="EMBL" id="CAA9408005.1"/>
    </source>
</evidence>
<protein>
    <submittedName>
        <fullName evidence="2">Uncharacterized protein</fullName>
    </submittedName>
</protein>
<feature type="compositionally biased region" description="Basic residues" evidence="1">
    <location>
        <begin position="32"/>
        <end position="55"/>
    </location>
</feature>
<proteinExistence type="predicted"/>
<sequence>ERRGDLACPRPGPDVPGGVETAVDGEGDLVVRHRGHGGHGRPRVHRRQRRRRRRGAACGRARLGGAVHRSAAHAARAAGARAQRGDGRLRHRRDRPDAAVDTSTYDPVPRPRRRRRGHGLGAGHAAGDRQRGGRLQPGARHPRAPARGGARRHRHRRPRRRRRLCAGCRAGLRAQEHRGGVDLGLPARPAPTARPSAVRLRVDGRPRGPTARHGRHVPAHRRGDRGGDDPDVGHRHPAGVGGRSTGAGMAAPGPGRRQPV</sequence>
<feature type="non-terminal residue" evidence="2">
    <location>
        <position position="260"/>
    </location>
</feature>
<organism evidence="2">
    <name type="scientific">uncultured Nocardioides sp</name>
    <dbReference type="NCBI Taxonomy" id="198441"/>
    <lineage>
        <taxon>Bacteria</taxon>
        <taxon>Bacillati</taxon>
        <taxon>Actinomycetota</taxon>
        <taxon>Actinomycetes</taxon>
        <taxon>Propionibacteriales</taxon>
        <taxon>Nocardioidaceae</taxon>
        <taxon>Nocardioides</taxon>
        <taxon>environmental samples</taxon>
    </lineage>
</organism>
<feature type="compositionally biased region" description="Basic and acidic residues" evidence="1">
    <location>
        <begin position="224"/>
        <end position="234"/>
    </location>
</feature>
<reference evidence="2" key="1">
    <citation type="submission" date="2020-02" db="EMBL/GenBank/DDBJ databases">
        <authorList>
            <person name="Meier V. D."/>
        </authorList>
    </citation>
    <scope>NUCLEOTIDE SEQUENCE</scope>
    <source>
        <strain evidence="2">AVDCRST_MAG60</strain>
    </source>
</reference>
<feature type="non-terminal residue" evidence="2">
    <location>
        <position position="1"/>
    </location>
</feature>
<dbReference type="AlphaFoldDB" id="A0A6J4PDN5"/>
<dbReference type="EMBL" id="CADCUN010000273">
    <property type="protein sequence ID" value="CAA9408005.1"/>
    <property type="molecule type" value="Genomic_DNA"/>
</dbReference>
<feature type="compositionally biased region" description="Basic and acidic residues" evidence="1">
    <location>
        <begin position="83"/>
        <end position="98"/>
    </location>
</feature>
<name>A0A6J4PDN5_9ACTN</name>
<feature type="compositionally biased region" description="Basic residues" evidence="1">
    <location>
        <begin position="140"/>
        <end position="164"/>
    </location>
</feature>
<gene>
    <name evidence="2" type="ORF">AVDCRST_MAG60-2487</name>
</gene>
<feature type="compositionally biased region" description="Low complexity" evidence="1">
    <location>
        <begin position="246"/>
        <end position="260"/>
    </location>
</feature>
<feature type="region of interest" description="Disordered" evidence="1">
    <location>
        <begin position="202"/>
        <end position="260"/>
    </location>
</feature>
<feature type="compositionally biased region" description="Basic residues" evidence="1">
    <location>
        <begin position="210"/>
        <end position="223"/>
    </location>
</feature>
<accession>A0A6J4PDN5</accession>
<feature type="compositionally biased region" description="Low complexity" evidence="1">
    <location>
        <begin position="56"/>
        <end position="82"/>
    </location>
</feature>